<evidence type="ECO:0000256" key="1">
    <source>
        <dbReference type="SAM" id="MobiDB-lite"/>
    </source>
</evidence>
<keyword evidence="2" id="KW-0489">Methyltransferase</keyword>
<evidence type="ECO:0000313" key="2">
    <source>
        <dbReference type="EMBL" id="JAG06895.1"/>
    </source>
</evidence>
<dbReference type="GO" id="GO:0032259">
    <property type="term" value="P:methylation"/>
    <property type="evidence" value="ECO:0007669"/>
    <property type="project" value="UniProtKB-KW"/>
</dbReference>
<keyword evidence="2" id="KW-0808">Transferase</keyword>
<accession>A0A0A9WPW5</accession>
<name>A0A0A9WPW5_LYGHE</name>
<evidence type="ECO:0000313" key="3">
    <source>
        <dbReference type="EMBL" id="JAG49660.1"/>
    </source>
</evidence>
<reference evidence="3" key="3">
    <citation type="submission" date="2014-09" db="EMBL/GenBank/DDBJ databases">
        <authorList>
            <person name="Magalhaes I.L.F."/>
            <person name="Oliveira U."/>
            <person name="Santos F.R."/>
            <person name="Vidigal T.H.D.A."/>
            <person name="Brescovit A.D."/>
            <person name="Santos A.J."/>
        </authorList>
    </citation>
    <scope>NUCLEOTIDE SEQUENCE</scope>
</reference>
<feature type="region of interest" description="Disordered" evidence="1">
    <location>
        <begin position="56"/>
        <end position="77"/>
    </location>
</feature>
<reference evidence="2" key="2">
    <citation type="submission" date="2014-07" db="EMBL/GenBank/DDBJ databases">
        <authorList>
            <person name="Hull J."/>
        </authorList>
    </citation>
    <scope>NUCLEOTIDE SEQUENCE</scope>
</reference>
<proteinExistence type="predicted"/>
<feature type="compositionally biased region" description="Basic and acidic residues" evidence="1">
    <location>
        <begin position="68"/>
        <end position="77"/>
    </location>
</feature>
<reference evidence="2" key="1">
    <citation type="journal article" date="2014" name="PLoS ONE">
        <title>Transcriptome-Based Identification of ABC Transporters in the Western Tarnished Plant Bug Lygus hesperus.</title>
        <authorList>
            <person name="Hull J.J."/>
            <person name="Chaney K."/>
            <person name="Geib S.M."/>
            <person name="Fabrick J.A."/>
            <person name="Brent C.S."/>
            <person name="Walsh D."/>
            <person name="Lavine L.C."/>
        </authorList>
    </citation>
    <scope>NUCLEOTIDE SEQUENCE</scope>
</reference>
<sequence>MVDAMLRARKEYEKEQIGKMGKDGVLLRKNSYSDDSISTDFVPPTNVLQELEELKRSLGGLSPGSSSPHHDQEPDREFVERLLAELLTKRCTPEEVIQKIRSTSTWLLHDTSN</sequence>
<feature type="compositionally biased region" description="Low complexity" evidence="1">
    <location>
        <begin position="57"/>
        <end position="67"/>
    </location>
</feature>
<protein>
    <submittedName>
        <fullName evidence="2">Histone-lysine N-methyltransferase, H3 lysine-9 specific</fullName>
    </submittedName>
</protein>
<dbReference type="EMBL" id="GBRD01016166">
    <property type="protein sequence ID" value="JAG49660.1"/>
    <property type="molecule type" value="Transcribed_RNA"/>
</dbReference>
<gene>
    <name evidence="2" type="primary">clr4</name>
    <name evidence="2" type="ORF">CM83_99966</name>
</gene>
<dbReference type="GO" id="GO:0008168">
    <property type="term" value="F:methyltransferase activity"/>
    <property type="evidence" value="ECO:0007669"/>
    <property type="project" value="UniProtKB-KW"/>
</dbReference>
<dbReference type="EMBL" id="GBHO01036709">
    <property type="protein sequence ID" value="JAG06895.1"/>
    <property type="molecule type" value="Transcribed_RNA"/>
</dbReference>
<dbReference type="AlphaFoldDB" id="A0A0A9WPW5"/>
<organism evidence="2">
    <name type="scientific">Lygus hesperus</name>
    <name type="common">Western plant bug</name>
    <dbReference type="NCBI Taxonomy" id="30085"/>
    <lineage>
        <taxon>Eukaryota</taxon>
        <taxon>Metazoa</taxon>
        <taxon>Ecdysozoa</taxon>
        <taxon>Arthropoda</taxon>
        <taxon>Hexapoda</taxon>
        <taxon>Insecta</taxon>
        <taxon>Pterygota</taxon>
        <taxon>Neoptera</taxon>
        <taxon>Paraneoptera</taxon>
        <taxon>Hemiptera</taxon>
        <taxon>Heteroptera</taxon>
        <taxon>Panheteroptera</taxon>
        <taxon>Cimicomorpha</taxon>
        <taxon>Miridae</taxon>
        <taxon>Mirini</taxon>
        <taxon>Lygus</taxon>
    </lineage>
</organism>